<feature type="compositionally biased region" description="Basic and acidic residues" evidence="1">
    <location>
        <begin position="389"/>
        <end position="404"/>
    </location>
</feature>
<evidence type="ECO:0000256" key="1">
    <source>
        <dbReference type="SAM" id="MobiDB-lite"/>
    </source>
</evidence>
<feature type="compositionally biased region" description="Basic and acidic residues" evidence="1">
    <location>
        <begin position="940"/>
        <end position="954"/>
    </location>
</feature>
<feature type="compositionally biased region" description="Basic and acidic residues" evidence="1">
    <location>
        <begin position="413"/>
        <end position="446"/>
    </location>
</feature>
<keyword evidence="3" id="KW-1185">Reference proteome</keyword>
<feature type="compositionally biased region" description="Basic residues" evidence="1">
    <location>
        <begin position="602"/>
        <end position="622"/>
    </location>
</feature>
<feature type="compositionally biased region" description="Basic and acidic residues" evidence="1">
    <location>
        <begin position="492"/>
        <end position="504"/>
    </location>
</feature>
<sequence>MKRYKRHKVKAEMPETSSSRTREQEDHDLAYYIHDRVELMHQVFSVLKYKELNAMAPSCVRNISVDDLQELCTEELLGISSKRLCSILDGAEPPSDTESSSQSATEQLETISLDSISSDEELLSQEKCKKKKHKHRDRNSKSKSKRKSSDVDNDEDAEKSKASRAGLTVLELLELQARARAIRAQLQQEQSKPVPESVAAQSTQSTKSQSSEDEVEIKEEPAEIVEISSDEEKPKIEELEKSNPHLKSPEMQSKTVTKRVNDLVITVPQQKTQKIKLNRNKTIPQETNTKNSTQDKGNAEKSKEIVNKGISKNTTNIDKPKDASKGKDMSKTDKNKDKFKKSKKKRLSNVSDNDEITLQLSDTEKMDLLEDLDRKNYDNVSSDTSSGSESDKDVVKKSVRKHTDIQNGNTSKGSKDEIQNRERKISSDGRKSEDDTKETVDLKEDISVESENAEDDKSQDVETDSVETKETEAKENENSNSIIEDGNSRSTSHTDVEIVGEIKPDVASNDTETIHDDDSTIQNDDSSLAAPTESSEIRSKSPSKVDEPASSQENIHQEELEKKENENDLSEGEISDRESSEVEAFDLKPEVVCISDEEEGKHKKKRKKKEKKSKKDKKNKKKDFRESSDQNFHEIIDCAKNPRITILVPFDLEREVVIHKKMTQDSTPCLLSKGLQKSTEETKLSTVEIDLTTSEKSQDCSSGSKDIEIISASSDLAETQSDIDNQNIEDDSPNEVVEISDEVYELSDDSSNDDETETQNVLSKEPTAAEIEALSAKIDEIDRIDVITEEEIKEYEAKHEEDKAKTMSWKDRYLDSNKVKRVLNTSNILNALRKKNRQLKKRLEESKAETQGTDDLVPTAQDVQEETKEPEIAEGSIEHYNTLEGSTKFVDPVKEPPITDTLKKDAKQLLKMYKKLLKYNDMSRKKDPTKKKKKKKKEKKDKECEDGVKDKESQ</sequence>
<feature type="region of interest" description="Disordered" evidence="1">
    <location>
        <begin position="840"/>
        <end position="898"/>
    </location>
</feature>
<feature type="region of interest" description="Disordered" evidence="1">
    <location>
        <begin position="269"/>
        <end position="628"/>
    </location>
</feature>
<dbReference type="EMBL" id="CADEBC010000544">
    <property type="protein sequence ID" value="CAB3251224.1"/>
    <property type="molecule type" value="Genomic_DNA"/>
</dbReference>
<feature type="compositionally biased region" description="Basic residues" evidence="1">
    <location>
        <begin position="927"/>
        <end position="939"/>
    </location>
</feature>
<dbReference type="Proteomes" id="UP000494106">
    <property type="component" value="Unassembled WGS sequence"/>
</dbReference>
<dbReference type="AlphaFoldDB" id="A0A8S1ASE2"/>
<reference evidence="2 3" key="1">
    <citation type="submission" date="2020-04" db="EMBL/GenBank/DDBJ databases">
        <authorList>
            <person name="Wallbank WR R."/>
            <person name="Pardo Diaz C."/>
            <person name="Kozak K."/>
            <person name="Martin S."/>
            <person name="Jiggins C."/>
            <person name="Moest M."/>
            <person name="Warren A I."/>
            <person name="Byers J.R.P. K."/>
            <person name="Montejo-Kovacevich G."/>
            <person name="Yen C E."/>
        </authorList>
    </citation>
    <scope>NUCLEOTIDE SEQUENCE [LARGE SCALE GENOMIC DNA]</scope>
</reference>
<dbReference type="PANTHER" id="PTHR14740:SF3">
    <property type="entry name" value="CASPASE ACTIVITY AND APOPTOSIS INHIBITOR 1"/>
    <property type="match status" value="1"/>
</dbReference>
<dbReference type="PANTHER" id="PTHR14740">
    <property type="entry name" value="CASPASE ACTIVITY AND APOPTOSIS INHIBITOR 1"/>
    <property type="match status" value="1"/>
</dbReference>
<dbReference type="OrthoDB" id="10064012at2759"/>
<protein>
    <submittedName>
        <fullName evidence="2">Uncharacterized protein</fullName>
    </submittedName>
</protein>
<feature type="compositionally biased region" description="Basic and acidic residues" evidence="1">
    <location>
        <begin position="574"/>
        <end position="589"/>
    </location>
</feature>
<feature type="compositionally biased region" description="Basic and acidic residues" evidence="1">
    <location>
        <begin position="318"/>
        <end position="336"/>
    </location>
</feature>
<feature type="compositionally biased region" description="Basic and acidic residues" evidence="1">
    <location>
        <begin position="297"/>
        <end position="306"/>
    </location>
</feature>
<feature type="compositionally biased region" description="Basic and acidic residues" evidence="1">
    <location>
        <begin position="362"/>
        <end position="377"/>
    </location>
</feature>
<feature type="region of interest" description="Disordered" evidence="1">
    <location>
        <begin position="186"/>
        <end position="257"/>
    </location>
</feature>
<feature type="compositionally biased region" description="Polar residues" evidence="1">
    <location>
        <begin position="280"/>
        <end position="296"/>
    </location>
</feature>
<gene>
    <name evidence="2" type="ORF">APLA_LOCUS12908</name>
</gene>
<evidence type="ECO:0000313" key="3">
    <source>
        <dbReference type="Proteomes" id="UP000494106"/>
    </source>
</evidence>
<dbReference type="InterPro" id="IPR038991">
    <property type="entry name" value="CAAP1"/>
</dbReference>
<feature type="compositionally biased region" description="Polar residues" evidence="1">
    <location>
        <begin position="348"/>
        <end position="361"/>
    </location>
</feature>
<organism evidence="2 3">
    <name type="scientific">Arctia plantaginis</name>
    <name type="common">Wood tiger moth</name>
    <name type="synonym">Phalaena plantaginis</name>
    <dbReference type="NCBI Taxonomy" id="874455"/>
    <lineage>
        <taxon>Eukaryota</taxon>
        <taxon>Metazoa</taxon>
        <taxon>Ecdysozoa</taxon>
        <taxon>Arthropoda</taxon>
        <taxon>Hexapoda</taxon>
        <taxon>Insecta</taxon>
        <taxon>Pterygota</taxon>
        <taxon>Neoptera</taxon>
        <taxon>Endopterygota</taxon>
        <taxon>Lepidoptera</taxon>
        <taxon>Glossata</taxon>
        <taxon>Ditrysia</taxon>
        <taxon>Noctuoidea</taxon>
        <taxon>Erebidae</taxon>
        <taxon>Arctiinae</taxon>
        <taxon>Arctia</taxon>
    </lineage>
</organism>
<feature type="compositionally biased region" description="Basic residues" evidence="1">
    <location>
        <begin position="337"/>
        <end position="347"/>
    </location>
</feature>
<proteinExistence type="predicted"/>
<dbReference type="Pfam" id="PF15335">
    <property type="entry name" value="CAAP1"/>
    <property type="match status" value="1"/>
</dbReference>
<comment type="caution">
    <text evidence="2">The sequence shown here is derived from an EMBL/GenBank/DDBJ whole genome shotgun (WGS) entry which is preliminary data.</text>
</comment>
<dbReference type="GO" id="GO:0042981">
    <property type="term" value="P:regulation of apoptotic process"/>
    <property type="evidence" value="ECO:0007669"/>
    <property type="project" value="InterPro"/>
</dbReference>
<feature type="compositionally biased region" description="Low complexity" evidence="1">
    <location>
        <begin position="378"/>
        <end position="388"/>
    </location>
</feature>
<feature type="compositionally biased region" description="Basic and acidic residues" evidence="1">
    <location>
        <begin position="555"/>
        <end position="566"/>
    </location>
</feature>
<evidence type="ECO:0000313" key="2">
    <source>
        <dbReference type="EMBL" id="CAB3251224.1"/>
    </source>
</evidence>
<feature type="compositionally biased region" description="Basic residues" evidence="1">
    <location>
        <begin position="128"/>
        <end position="146"/>
    </location>
</feature>
<feature type="compositionally biased region" description="Basic and acidic residues" evidence="1">
    <location>
        <begin position="535"/>
        <end position="547"/>
    </location>
</feature>
<feature type="region of interest" description="Disordered" evidence="1">
    <location>
        <begin position="1"/>
        <end position="23"/>
    </location>
</feature>
<feature type="region of interest" description="Disordered" evidence="1">
    <location>
        <begin position="917"/>
        <end position="954"/>
    </location>
</feature>
<feature type="compositionally biased region" description="Basic and acidic residues" evidence="1">
    <location>
        <begin position="455"/>
        <end position="477"/>
    </location>
</feature>
<accession>A0A8S1ASE2</accession>
<feature type="region of interest" description="Disordered" evidence="1">
    <location>
        <begin position="126"/>
        <end position="162"/>
    </location>
</feature>
<name>A0A8S1ASE2_ARCPL</name>
<feature type="compositionally biased region" description="Basic and acidic residues" evidence="1">
    <location>
        <begin position="230"/>
        <end position="243"/>
    </location>
</feature>